<dbReference type="GO" id="GO:0004519">
    <property type="term" value="F:endonuclease activity"/>
    <property type="evidence" value="ECO:0007669"/>
    <property type="project" value="UniProtKB-KW"/>
</dbReference>
<dbReference type="Gene3D" id="1.10.30.50">
    <property type="match status" value="1"/>
</dbReference>
<evidence type="ECO:0000313" key="2">
    <source>
        <dbReference type="EMBL" id="KEZ17392.1"/>
    </source>
</evidence>
<evidence type="ECO:0000313" key="3">
    <source>
        <dbReference type="Proteomes" id="UP000028533"/>
    </source>
</evidence>
<dbReference type="GO" id="GO:0003676">
    <property type="term" value="F:nucleic acid binding"/>
    <property type="evidence" value="ECO:0007669"/>
    <property type="project" value="InterPro"/>
</dbReference>
<gene>
    <name evidence="2" type="ORF">MCAPa_7780</name>
</gene>
<proteinExistence type="predicted"/>
<evidence type="ECO:0000259" key="1">
    <source>
        <dbReference type="Pfam" id="PF01844"/>
    </source>
</evidence>
<dbReference type="RefSeq" id="WP_036432436.1">
    <property type="nucleotide sequence ID" value="NZ_JFDO01000033.1"/>
</dbReference>
<keyword evidence="2" id="KW-0255">Endonuclease</keyword>
<dbReference type="GO" id="GO:0008270">
    <property type="term" value="F:zinc ion binding"/>
    <property type="evidence" value="ECO:0007669"/>
    <property type="project" value="InterPro"/>
</dbReference>
<dbReference type="EMBL" id="JFDO01000033">
    <property type="protein sequence ID" value="KEZ17392.1"/>
    <property type="molecule type" value="Genomic_DNA"/>
</dbReference>
<organism evidence="2 3">
    <name type="scientific">Mycoplasma capricolum subsp. capricolum 14232</name>
    <dbReference type="NCBI Taxonomy" id="1188238"/>
    <lineage>
        <taxon>Bacteria</taxon>
        <taxon>Bacillati</taxon>
        <taxon>Mycoplasmatota</taxon>
        <taxon>Mollicutes</taxon>
        <taxon>Mycoplasmataceae</taxon>
        <taxon>Mycoplasma</taxon>
    </lineage>
</organism>
<sequence length="391" mass="46582">MKVSEVLNSSNIRQLFFVFFNLNIEKNDQFLIKITYKNSQFSTLELNDKIYTENNILMSKYTSIDMSFKERVHYVLIENDLNIDREIFLHNIFKRIQQLRLHVEQNQFEKALYLGLFAFRGSADLSLNFYSVDLLNYNNFYSHWEDIISLLISSSAIKQLNLNFRELQPDYINNNKKRNTQIRINLKWFYDNLVDDISKINIYKSKILKDNKSIISNLQTVKTFKNSFIQRLNYYKNKILNFKDINEQLTKEQIQKMRKELNFAIEENSTTARNSQVVIFAKVMLPDFCFACKDIYELNSRTFIHRQTNKPYLEIHHVLPFSANKSADVFENLVKLCPACHKALSKNRALEDYQKKLIKNIIDNSVVVSEYLDNFIENNQNKVDFIYDRLM</sequence>
<dbReference type="InterPro" id="IPR002711">
    <property type="entry name" value="HNH"/>
</dbReference>
<keyword evidence="2" id="KW-0378">Hydrolase</keyword>
<keyword evidence="2" id="KW-0540">Nuclease</keyword>
<dbReference type="Pfam" id="PF01844">
    <property type="entry name" value="HNH"/>
    <property type="match status" value="1"/>
</dbReference>
<comment type="caution">
    <text evidence="2">The sequence shown here is derived from an EMBL/GenBank/DDBJ whole genome shotgun (WGS) entry which is preliminary data.</text>
</comment>
<reference evidence="2 3" key="1">
    <citation type="submission" date="2014-02" db="EMBL/GenBank/DDBJ databases">
        <title>Genome sequence of Mycoplasma capricolum subsp. capricolum strain 14232.</title>
        <authorList>
            <person name="Sirand-Pugnet P."/>
            <person name="Breton M."/>
            <person name="Dordet-Frisoni E."/>
            <person name="Baranowski E."/>
            <person name="Barre A."/>
            <person name="Couture C."/>
            <person name="Dupuy V."/>
            <person name="Gaurivaud P."/>
            <person name="Jacob D."/>
            <person name="Lemaitre C."/>
            <person name="Manso-Silvan L."/>
            <person name="Nikolski M."/>
            <person name="Nouvel L.-X."/>
            <person name="Poumarat F."/>
            <person name="Tardy F."/>
            <person name="Thebault P."/>
            <person name="Theil S."/>
            <person name="Citti C."/>
            <person name="Thiaucourt F."/>
            <person name="Blanchard A."/>
        </authorList>
    </citation>
    <scope>NUCLEOTIDE SEQUENCE [LARGE SCALE GENOMIC DNA]</scope>
    <source>
        <strain evidence="2 3">14232</strain>
    </source>
</reference>
<accession>A0A084EHF0</accession>
<dbReference type="Proteomes" id="UP000028533">
    <property type="component" value="Unassembled WGS sequence"/>
</dbReference>
<feature type="domain" description="HNH" evidence="1">
    <location>
        <begin position="311"/>
        <end position="345"/>
    </location>
</feature>
<dbReference type="InterPro" id="IPR003615">
    <property type="entry name" value="HNH_nuc"/>
</dbReference>
<dbReference type="CDD" id="cd00085">
    <property type="entry name" value="HNHc"/>
    <property type="match status" value="1"/>
</dbReference>
<name>A0A084EHF0_MYCCA</name>
<protein>
    <submittedName>
        <fullName evidence="2">Type II restriction modification system endonuclease</fullName>
    </submittedName>
</protein>
<dbReference type="AlphaFoldDB" id="A0A084EHF0"/>